<dbReference type="InterPro" id="IPR016157">
    <property type="entry name" value="Cullin_CS"/>
</dbReference>
<dbReference type="SMART" id="SM00182">
    <property type="entry name" value="CULLIN"/>
    <property type="match status" value="1"/>
</dbReference>
<dbReference type="InterPro" id="IPR036388">
    <property type="entry name" value="WH-like_DNA-bd_sf"/>
</dbReference>
<evidence type="ECO:0000256" key="2">
    <source>
        <dbReference type="ARBA" id="ARBA00006019"/>
    </source>
</evidence>
<feature type="domain" description="Cullin family profile" evidence="9">
    <location>
        <begin position="399"/>
        <end position="635"/>
    </location>
</feature>
<keyword evidence="5" id="KW-0832">Ubl conjugation</keyword>
<evidence type="ECO:0000313" key="10">
    <source>
        <dbReference type="Proteomes" id="UP000492821"/>
    </source>
</evidence>
<dbReference type="AlphaFoldDB" id="A0A7E4ZYY5"/>
<keyword evidence="3" id="KW-1017">Isopeptide bond</keyword>
<evidence type="ECO:0000256" key="3">
    <source>
        <dbReference type="ARBA" id="ARBA00022499"/>
    </source>
</evidence>
<reference evidence="10" key="1">
    <citation type="journal article" date="2013" name="Genetics">
        <title>The draft genome and transcriptome of Panagrellus redivivus are shaped by the harsh demands of a free-living lifestyle.</title>
        <authorList>
            <person name="Srinivasan J."/>
            <person name="Dillman A.R."/>
            <person name="Macchietto M.G."/>
            <person name="Heikkinen L."/>
            <person name="Lakso M."/>
            <person name="Fracchia K.M."/>
            <person name="Antoshechkin I."/>
            <person name="Mortazavi A."/>
            <person name="Wong G."/>
            <person name="Sternberg P.W."/>
        </authorList>
    </citation>
    <scope>NUCLEOTIDE SEQUENCE [LARGE SCALE GENOMIC DNA]</scope>
    <source>
        <strain evidence="10">MT8872</strain>
    </source>
</reference>
<dbReference type="PROSITE" id="PS50069">
    <property type="entry name" value="CULLIN_2"/>
    <property type="match status" value="1"/>
</dbReference>
<evidence type="ECO:0000256" key="5">
    <source>
        <dbReference type="ARBA" id="ARBA00022843"/>
    </source>
</evidence>
<dbReference type="InterPro" id="IPR001373">
    <property type="entry name" value="Cullin_N"/>
</dbReference>
<dbReference type="PROSITE" id="PS01256">
    <property type="entry name" value="CULLIN_1"/>
    <property type="match status" value="1"/>
</dbReference>
<dbReference type="Gene3D" id="3.30.230.130">
    <property type="entry name" value="Cullin, Chain C, Domain 2"/>
    <property type="match status" value="1"/>
</dbReference>
<sequence length="777" mass="89873">MLLQDPFGAGGATFDSEWRVGLRIIKHLLNRQNVTQQEWQELFVIMNRLTTWLDNGCELVGAELSNELSIHVSQAAKTLPVNSDDQTLLNAYIDQWNVYMVMVQHLPMPFNFLSRRYSSPAVLPTSASAFAIHTKGVRQTMLATWNRIIFNNIKGRLLKATLDLIEKERLNEMVEQSKIVGIRDSYIELNTNDMDRLDLYTREFEAAYLDATATFYRARAADMLEKNGILSYIAYADSKLQEEQQRAEKYLDKSDGRSVNALVAKCVEILVSDHEDQMHNECTSLITANDVERLQMIYRLTNKTPNGINTMLKKLFEFVRQEGLNQMLQNAQTIVSNSDKYVDHLLDMHERFTKLIGDAFYNDPRFLTERDKAFQDVVNSTEVFKMDTTKALKGAVESRSPELLAVYCDQLLRKTAMSKRLSSEEVDEKLNRVLLVLKYVQSKDIFMRFHKQHMSRRLVLETTADQEKEETLVRRFREIGMPADYVNKLSRMLQDVEVNKDTNVEIKRSIAANNNDALPIIDILTLKVLNVGAWGKPRRSHVSLPREIEDCAGEIEEAYKKMHCGRKLFWSPQMSSAVIVWNNKHGKYDFEVSSMQLSVLHCFNDRPTEKLTYDSLRLATELVEQDLNRTLMSLVSMPRVQMQLVHTDCVPLNPKNFNDSTLFWINQDFALVKNDKIQPRGKISFIGRLNVGGDANNENECDEVMKLREFRTQEAIVKVMKTRKQVTSAQLQTSLIELLKDMFCPSKRLIKEQIEWLIENNYIKRDPKDMNTFIYVT</sequence>
<dbReference type="SMART" id="SM00884">
    <property type="entry name" value="Cullin_Nedd8"/>
    <property type="match status" value="1"/>
</dbReference>
<dbReference type="InterPro" id="IPR059120">
    <property type="entry name" value="Cullin-like_AB"/>
</dbReference>
<evidence type="ECO:0000256" key="1">
    <source>
        <dbReference type="ARBA" id="ARBA00004906"/>
    </source>
</evidence>
<name>A0A7E4ZYY5_PANRE</name>
<dbReference type="SUPFAM" id="SSF75632">
    <property type="entry name" value="Cullin homology domain"/>
    <property type="match status" value="1"/>
</dbReference>
<evidence type="ECO:0000256" key="7">
    <source>
        <dbReference type="PROSITE-ProRule" id="PRU00330"/>
    </source>
</evidence>
<dbReference type="FunFam" id="1.20.1310.10:FF:000014">
    <property type="entry name" value="Cullin 5"/>
    <property type="match status" value="1"/>
</dbReference>
<comment type="similarity">
    <text evidence="2 7 8">Belongs to the cullin family.</text>
</comment>
<evidence type="ECO:0000259" key="9">
    <source>
        <dbReference type="PROSITE" id="PS50069"/>
    </source>
</evidence>
<evidence type="ECO:0000256" key="4">
    <source>
        <dbReference type="ARBA" id="ARBA00022786"/>
    </source>
</evidence>
<reference evidence="11" key="2">
    <citation type="submission" date="2020-10" db="UniProtKB">
        <authorList>
            <consortium name="WormBaseParasite"/>
        </authorList>
    </citation>
    <scope>IDENTIFICATION</scope>
</reference>
<organism evidence="10 11">
    <name type="scientific">Panagrellus redivivus</name>
    <name type="common">Microworm</name>
    <dbReference type="NCBI Taxonomy" id="6233"/>
    <lineage>
        <taxon>Eukaryota</taxon>
        <taxon>Metazoa</taxon>
        <taxon>Ecdysozoa</taxon>
        <taxon>Nematoda</taxon>
        <taxon>Chromadorea</taxon>
        <taxon>Rhabditida</taxon>
        <taxon>Tylenchina</taxon>
        <taxon>Panagrolaimomorpha</taxon>
        <taxon>Panagrolaimoidea</taxon>
        <taxon>Panagrolaimidae</taxon>
        <taxon>Panagrellus</taxon>
    </lineage>
</organism>
<comment type="pathway">
    <text evidence="1">Protein modification; protein ubiquitination.</text>
</comment>
<dbReference type="WBParaSite" id="Pan_g3846.t1">
    <property type="protein sequence ID" value="Pan_g3846.t1"/>
    <property type="gene ID" value="Pan_g3846"/>
</dbReference>
<dbReference type="FunFam" id="3.30.230.130:FF:000004">
    <property type="entry name" value="Cullin 5"/>
    <property type="match status" value="1"/>
</dbReference>
<evidence type="ECO:0000256" key="8">
    <source>
        <dbReference type="RuleBase" id="RU003829"/>
    </source>
</evidence>
<dbReference type="Pfam" id="PF10557">
    <property type="entry name" value="Cullin_Nedd8"/>
    <property type="match status" value="1"/>
</dbReference>
<evidence type="ECO:0000313" key="11">
    <source>
        <dbReference type="WBParaSite" id="Pan_g3846.t1"/>
    </source>
</evidence>
<dbReference type="FunFam" id="1.20.1310.10:FF:000009">
    <property type="entry name" value="Cullin 5"/>
    <property type="match status" value="1"/>
</dbReference>
<keyword evidence="4" id="KW-0833">Ubl conjugation pathway</keyword>
<dbReference type="InterPro" id="IPR016158">
    <property type="entry name" value="Cullin_homology"/>
</dbReference>
<dbReference type="GO" id="GO:0031625">
    <property type="term" value="F:ubiquitin protein ligase binding"/>
    <property type="evidence" value="ECO:0007669"/>
    <property type="project" value="InterPro"/>
</dbReference>
<dbReference type="InterPro" id="IPR045093">
    <property type="entry name" value="Cullin"/>
</dbReference>
<dbReference type="InterPro" id="IPR036317">
    <property type="entry name" value="Cullin_homology_sf"/>
</dbReference>
<dbReference type="Proteomes" id="UP000492821">
    <property type="component" value="Unassembled WGS sequence"/>
</dbReference>
<dbReference type="InterPro" id="IPR036390">
    <property type="entry name" value="WH_DNA-bd_sf"/>
</dbReference>
<dbReference type="PANTHER" id="PTHR11932">
    <property type="entry name" value="CULLIN"/>
    <property type="match status" value="1"/>
</dbReference>
<evidence type="ECO:0000256" key="6">
    <source>
        <dbReference type="ARBA" id="ARBA00040451"/>
    </source>
</evidence>
<dbReference type="Pfam" id="PF00888">
    <property type="entry name" value="Cullin"/>
    <property type="match status" value="1"/>
</dbReference>
<keyword evidence="10" id="KW-1185">Reference proteome</keyword>
<dbReference type="SUPFAM" id="SSF74788">
    <property type="entry name" value="Cullin repeat-like"/>
    <property type="match status" value="1"/>
</dbReference>
<accession>A0A7E4ZYY5</accession>
<dbReference type="Gene3D" id="1.20.1310.10">
    <property type="entry name" value="Cullin Repeats"/>
    <property type="match status" value="4"/>
</dbReference>
<dbReference type="GO" id="GO:0006511">
    <property type="term" value="P:ubiquitin-dependent protein catabolic process"/>
    <property type="evidence" value="ECO:0007669"/>
    <property type="project" value="InterPro"/>
</dbReference>
<dbReference type="InterPro" id="IPR019559">
    <property type="entry name" value="Cullin_neddylation_domain"/>
</dbReference>
<dbReference type="InterPro" id="IPR016159">
    <property type="entry name" value="Cullin_repeat-like_dom_sf"/>
</dbReference>
<proteinExistence type="inferred from homology"/>
<dbReference type="Pfam" id="PF26557">
    <property type="entry name" value="Cullin_AB"/>
    <property type="match status" value="1"/>
</dbReference>
<dbReference type="GO" id="GO:0031461">
    <property type="term" value="C:cullin-RING ubiquitin ligase complex"/>
    <property type="evidence" value="ECO:0007669"/>
    <property type="project" value="InterPro"/>
</dbReference>
<protein>
    <recommendedName>
        <fullName evidence="6">Cullin-5</fullName>
    </recommendedName>
</protein>
<dbReference type="SUPFAM" id="SSF46785">
    <property type="entry name" value="Winged helix' DNA-binding domain"/>
    <property type="match status" value="1"/>
</dbReference>
<dbReference type="Gene3D" id="1.10.10.10">
    <property type="entry name" value="Winged helix-like DNA-binding domain superfamily/Winged helix DNA-binding domain"/>
    <property type="match status" value="1"/>
</dbReference>